<dbReference type="CDD" id="cd03048">
    <property type="entry name" value="GST_N_Ure2p_like"/>
    <property type="match status" value="1"/>
</dbReference>
<comment type="catalytic activity">
    <reaction evidence="4">
        <text>RX + glutathione = an S-substituted glutathione + a halide anion + H(+)</text>
        <dbReference type="Rhea" id="RHEA:16437"/>
        <dbReference type="ChEBI" id="CHEBI:15378"/>
        <dbReference type="ChEBI" id="CHEBI:16042"/>
        <dbReference type="ChEBI" id="CHEBI:17792"/>
        <dbReference type="ChEBI" id="CHEBI:57925"/>
        <dbReference type="ChEBI" id="CHEBI:90779"/>
        <dbReference type="EC" id="2.5.1.18"/>
    </reaction>
</comment>
<dbReference type="EMBL" id="JACAZI010000002">
    <property type="protein sequence ID" value="KAF7368690.1"/>
    <property type="molecule type" value="Genomic_DNA"/>
</dbReference>
<keyword evidence="3 8" id="KW-0808">Transferase</keyword>
<dbReference type="InterPro" id="IPR004046">
    <property type="entry name" value="GST_C"/>
</dbReference>
<dbReference type="CDD" id="cd10293">
    <property type="entry name" value="GST_C_Ure2p"/>
    <property type="match status" value="1"/>
</dbReference>
<evidence type="ECO:0000313" key="9">
    <source>
        <dbReference type="Proteomes" id="UP000620124"/>
    </source>
</evidence>
<feature type="domain" description="GST N-terminal" evidence="6">
    <location>
        <begin position="3"/>
        <end position="84"/>
    </location>
</feature>
<dbReference type="PROSITE" id="PS50405">
    <property type="entry name" value="GST_CTER"/>
    <property type="match status" value="1"/>
</dbReference>
<dbReference type="PROSITE" id="PS50404">
    <property type="entry name" value="GST_NTER"/>
    <property type="match status" value="1"/>
</dbReference>
<evidence type="ECO:0000313" key="8">
    <source>
        <dbReference type="EMBL" id="KAF7368690.1"/>
    </source>
</evidence>
<dbReference type="OrthoDB" id="422574at2759"/>
<evidence type="ECO:0000256" key="3">
    <source>
        <dbReference type="ARBA" id="ARBA00022679"/>
    </source>
</evidence>
<dbReference type="PANTHER" id="PTHR44051:SF20">
    <property type="entry name" value="GLUTATHIONE TRANSFERASE 1 (EUROFUNG)"/>
    <property type="match status" value="1"/>
</dbReference>
<dbReference type="InterPro" id="IPR036249">
    <property type="entry name" value="Thioredoxin-like_sf"/>
</dbReference>
<keyword evidence="9" id="KW-1185">Reference proteome</keyword>
<evidence type="ECO:0000259" key="7">
    <source>
        <dbReference type="PROSITE" id="PS50405"/>
    </source>
</evidence>
<dbReference type="GO" id="GO:0004364">
    <property type="term" value="F:glutathione transferase activity"/>
    <property type="evidence" value="ECO:0007669"/>
    <property type="project" value="UniProtKB-EC"/>
</dbReference>
<evidence type="ECO:0000259" key="6">
    <source>
        <dbReference type="PROSITE" id="PS50404"/>
    </source>
</evidence>
<dbReference type="SUPFAM" id="SSF47616">
    <property type="entry name" value="GST C-terminal domain-like"/>
    <property type="match status" value="1"/>
</dbReference>
<dbReference type="SFLD" id="SFLDG01151">
    <property type="entry name" value="Main.2:_Nu-like"/>
    <property type="match status" value="1"/>
</dbReference>
<dbReference type="Proteomes" id="UP000620124">
    <property type="component" value="Unassembled WGS sequence"/>
</dbReference>
<evidence type="ECO:0000256" key="1">
    <source>
        <dbReference type="ARBA" id="ARBA00007409"/>
    </source>
</evidence>
<gene>
    <name evidence="8" type="ORF">MVEN_00193500</name>
</gene>
<dbReference type="AlphaFoldDB" id="A0A8H6Z3M6"/>
<dbReference type="PANTHER" id="PTHR44051">
    <property type="entry name" value="GLUTATHIONE S-TRANSFERASE-RELATED"/>
    <property type="match status" value="1"/>
</dbReference>
<name>A0A8H6Z3M6_9AGAR</name>
<dbReference type="Gene3D" id="1.20.1050.10">
    <property type="match status" value="1"/>
</dbReference>
<dbReference type="SUPFAM" id="SSF52833">
    <property type="entry name" value="Thioredoxin-like"/>
    <property type="match status" value="1"/>
</dbReference>
<accession>A0A8H6Z3M6</accession>
<comment type="caution">
    <text evidence="8">The sequence shown here is derived from an EMBL/GenBank/DDBJ whole genome shotgun (WGS) entry which is preliminary data.</text>
</comment>
<dbReference type="InterPro" id="IPR010987">
    <property type="entry name" value="Glutathione-S-Trfase_C-like"/>
</dbReference>
<evidence type="ECO:0000256" key="5">
    <source>
        <dbReference type="RuleBase" id="RU003494"/>
    </source>
</evidence>
<sequence length="249" mass="28613">MTKPIRVWMAPPGPNPWKVVFVLEELQIPYEIVSFKFDDVKKKPFTDLNPNGRVPAIEDPNTDLVLWESGAIIQYLVEQYDTSNTLTYTTLKEKHHVSQWLHFQMSGQGPYWGAAGWFNVLHPEKIPSAIERYNEQVKRVLGVLDGWLEGKQWLVGDKMTYADLAFVPWNDRLDATIMCAPEDKFAGFPNVGAWHERMISRPSWKKCMETRARLMDEQGLMWNGMPKGMASFQEYEAKIAAGEDTSAKE</sequence>
<reference evidence="8" key="1">
    <citation type="submission" date="2020-05" db="EMBL/GenBank/DDBJ databases">
        <title>Mycena genomes resolve the evolution of fungal bioluminescence.</title>
        <authorList>
            <person name="Tsai I.J."/>
        </authorList>
    </citation>
    <scope>NUCLEOTIDE SEQUENCE</scope>
    <source>
        <strain evidence="8">CCC161011</strain>
    </source>
</reference>
<dbReference type="Gene3D" id="3.40.30.10">
    <property type="entry name" value="Glutaredoxin"/>
    <property type="match status" value="1"/>
</dbReference>
<dbReference type="Pfam" id="PF00043">
    <property type="entry name" value="GST_C"/>
    <property type="match status" value="1"/>
</dbReference>
<feature type="domain" description="GST C-terminal" evidence="7">
    <location>
        <begin position="90"/>
        <end position="218"/>
    </location>
</feature>
<dbReference type="Pfam" id="PF02798">
    <property type="entry name" value="GST_N"/>
    <property type="match status" value="1"/>
</dbReference>
<evidence type="ECO:0000256" key="4">
    <source>
        <dbReference type="ARBA" id="ARBA00047960"/>
    </source>
</evidence>
<dbReference type="InterPro" id="IPR004045">
    <property type="entry name" value="Glutathione_S-Trfase_N"/>
</dbReference>
<organism evidence="8 9">
    <name type="scientific">Mycena venus</name>
    <dbReference type="NCBI Taxonomy" id="2733690"/>
    <lineage>
        <taxon>Eukaryota</taxon>
        <taxon>Fungi</taxon>
        <taxon>Dikarya</taxon>
        <taxon>Basidiomycota</taxon>
        <taxon>Agaricomycotina</taxon>
        <taxon>Agaricomycetes</taxon>
        <taxon>Agaricomycetidae</taxon>
        <taxon>Agaricales</taxon>
        <taxon>Marasmiineae</taxon>
        <taxon>Mycenaceae</taxon>
        <taxon>Mycena</taxon>
    </lineage>
</organism>
<dbReference type="SFLD" id="SFLDG00358">
    <property type="entry name" value="Main_(cytGST)"/>
    <property type="match status" value="1"/>
</dbReference>
<comment type="similarity">
    <text evidence="1 5">Belongs to the GST superfamily.</text>
</comment>
<dbReference type="InterPro" id="IPR040079">
    <property type="entry name" value="Glutathione_S-Trfase"/>
</dbReference>
<dbReference type="EC" id="2.5.1.18" evidence="2"/>
<dbReference type="SFLD" id="SFLDS00019">
    <property type="entry name" value="Glutathione_Transferase_(cytos"/>
    <property type="match status" value="1"/>
</dbReference>
<evidence type="ECO:0000256" key="2">
    <source>
        <dbReference type="ARBA" id="ARBA00012452"/>
    </source>
</evidence>
<dbReference type="InterPro" id="IPR036282">
    <property type="entry name" value="Glutathione-S-Trfase_C_sf"/>
</dbReference>
<proteinExistence type="inferred from homology"/>
<protein>
    <recommendedName>
        <fullName evidence="2">glutathione transferase</fullName>
        <ecNumber evidence="2">2.5.1.18</ecNumber>
    </recommendedName>
</protein>